<evidence type="ECO:0000313" key="2">
    <source>
        <dbReference type="EMBL" id="AAT38089.1"/>
    </source>
</evidence>
<sequence length="98" mass="10643">MVACPSRLTAKRPSAQHPFTRRSRGHSGLRLPSWHRALAAPRAHWRHAAAAASPQSQFGGREGGGGDDAGGLRIRRPLRLTLLAYTGRQCYANSAYVL</sequence>
<reference evidence="3" key="2">
    <citation type="journal article" date="2008" name="Nucleic Acids Res.">
        <title>The rice annotation project database (RAP-DB): 2008 update.</title>
        <authorList>
            <consortium name="The rice annotation project (RAP)"/>
        </authorList>
    </citation>
    <scope>GENOME REANNOTATION</scope>
    <source>
        <strain evidence="3">cv. Nipponbare</strain>
    </source>
</reference>
<dbReference type="Proteomes" id="UP000000763">
    <property type="component" value="Chromosome 5"/>
</dbReference>
<feature type="compositionally biased region" description="Gly residues" evidence="1">
    <location>
        <begin position="60"/>
        <end position="69"/>
    </location>
</feature>
<name>Q6L4N1_ORYSJ</name>
<feature type="region of interest" description="Disordered" evidence="1">
    <location>
        <begin position="1"/>
        <end position="30"/>
    </location>
</feature>
<proteinExistence type="predicted"/>
<evidence type="ECO:0000256" key="1">
    <source>
        <dbReference type="SAM" id="MobiDB-lite"/>
    </source>
</evidence>
<dbReference type="AlphaFoldDB" id="Q6L4N1"/>
<gene>
    <name evidence="2" type="ORF">P0530H10.1</name>
</gene>
<evidence type="ECO:0000313" key="3">
    <source>
        <dbReference type="Proteomes" id="UP000000763"/>
    </source>
</evidence>
<feature type="region of interest" description="Disordered" evidence="1">
    <location>
        <begin position="45"/>
        <end position="72"/>
    </location>
</feature>
<reference evidence="3" key="1">
    <citation type="journal article" date="2005" name="Nature">
        <title>The map-based sequence of the rice genome.</title>
        <authorList>
            <consortium name="International rice genome sequencing project (IRGSP)"/>
            <person name="Matsumoto T."/>
            <person name="Wu J."/>
            <person name="Kanamori H."/>
            <person name="Katayose Y."/>
            <person name="Fujisawa M."/>
            <person name="Namiki N."/>
            <person name="Mizuno H."/>
            <person name="Yamamoto K."/>
            <person name="Antonio B.A."/>
            <person name="Baba T."/>
            <person name="Sakata K."/>
            <person name="Nagamura Y."/>
            <person name="Aoki H."/>
            <person name="Arikawa K."/>
            <person name="Arita K."/>
            <person name="Bito T."/>
            <person name="Chiden Y."/>
            <person name="Fujitsuka N."/>
            <person name="Fukunaka R."/>
            <person name="Hamada M."/>
            <person name="Harada C."/>
            <person name="Hayashi A."/>
            <person name="Hijishita S."/>
            <person name="Honda M."/>
            <person name="Hosokawa S."/>
            <person name="Ichikawa Y."/>
            <person name="Idonuma A."/>
            <person name="Iijima M."/>
            <person name="Ikeda M."/>
            <person name="Ikeno M."/>
            <person name="Ito K."/>
            <person name="Ito S."/>
            <person name="Ito T."/>
            <person name="Ito Y."/>
            <person name="Ito Y."/>
            <person name="Iwabuchi A."/>
            <person name="Kamiya K."/>
            <person name="Karasawa W."/>
            <person name="Kurita K."/>
            <person name="Katagiri S."/>
            <person name="Kikuta A."/>
            <person name="Kobayashi H."/>
            <person name="Kobayashi N."/>
            <person name="Machita K."/>
            <person name="Maehara T."/>
            <person name="Masukawa M."/>
            <person name="Mizubayashi T."/>
            <person name="Mukai Y."/>
            <person name="Nagasaki H."/>
            <person name="Nagata Y."/>
            <person name="Naito S."/>
            <person name="Nakashima M."/>
            <person name="Nakama Y."/>
            <person name="Nakamichi Y."/>
            <person name="Nakamura M."/>
            <person name="Meguro A."/>
            <person name="Negishi M."/>
            <person name="Ohta I."/>
            <person name="Ohta T."/>
            <person name="Okamoto M."/>
            <person name="Ono N."/>
            <person name="Saji S."/>
            <person name="Sakaguchi M."/>
            <person name="Sakai K."/>
            <person name="Shibata M."/>
            <person name="Shimokawa T."/>
            <person name="Song J."/>
            <person name="Takazaki Y."/>
            <person name="Terasawa K."/>
            <person name="Tsugane M."/>
            <person name="Tsuji K."/>
            <person name="Ueda S."/>
            <person name="Waki K."/>
            <person name="Yamagata H."/>
            <person name="Yamamoto M."/>
            <person name="Yamamoto S."/>
            <person name="Yamane H."/>
            <person name="Yoshiki S."/>
            <person name="Yoshihara R."/>
            <person name="Yukawa K."/>
            <person name="Zhong H."/>
            <person name="Yano M."/>
            <person name="Yuan Q."/>
            <person name="Ouyang S."/>
            <person name="Liu J."/>
            <person name="Jones K.M."/>
            <person name="Gansberger K."/>
            <person name="Moffat K."/>
            <person name="Hill J."/>
            <person name="Bera J."/>
            <person name="Fadrosh D."/>
            <person name="Jin S."/>
            <person name="Johri S."/>
            <person name="Kim M."/>
            <person name="Overton L."/>
            <person name="Reardon M."/>
            <person name="Tsitrin T."/>
            <person name="Vuong H."/>
            <person name="Weaver B."/>
            <person name="Ciecko A."/>
            <person name="Tallon L."/>
            <person name="Jackson J."/>
            <person name="Pai G."/>
            <person name="Aken S.V."/>
            <person name="Utterback T."/>
            <person name="Reidmuller S."/>
            <person name="Feldblyum T."/>
            <person name="Hsiao J."/>
            <person name="Zismann V."/>
            <person name="Iobst S."/>
            <person name="de Vazeille A.R."/>
            <person name="Buell C.R."/>
            <person name="Ying K."/>
            <person name="Li Y."/>
            <person name="Lu T."/>
            <person name="Huang Y."/>
            <person name="Zhao Q."/>
            <person name="Feng Q."/>
            <person name="Zhang L."/>
            <person name="Zhu J."/>
            <person name="Weng Q."/>
            <person name="Mu J."/>
            <person name="Lu Y."/>
            <person name="Fan D."/>
            <person name="Liu Y."/>
            <person name="Guan J."/>
            <person name="Zhang Y."/>
            <person name="Yu S."/>
            <person name="Liu X."/>
            <person name="Zhang Y."/>
            <person name="Hong G."/>
            <person name="Han B."/>
            <person name="Choisne N."/>
            <person name="Demange N."/>
            <person name="Orjeda G."/>
            <person name="Samain S."/>
            <person name="Cattolico L."/>
            <person name="Pelletier E."/>
            <person name="Couloux A."/>
            <person name="Segurens B."/>
            <person name="Wincker P."/>
            <person name="D'Hont A."/>
            <person name="Scarpelli C."/>
            <person name="Weissenbach J."/>
            <person name="Salanoubat M."/>
            <person name="Quetier F."/>
            <person name="Yu Y."/>
            <person name="Kim H.R."/>
            <person name="Rambo T."/>
            <person name="Currie J."/>
            <person name="Collura K."/>
            <person name="Luo M."/>
            <person name="Yang T."/>
            <person name="Ammiraju J.S.S."/>
            <person name="Engler F."/>
            <person name="Soderlund C."/>
            <person name="Wing R.A."/>
            <person name="Palmer L.E."/>
            <person name="de la Bastide M."/>
            <person name="Spiegel L."/>
            <person name="Nascimento L."/>
            <person name="Zutavern T."/>
            <person name="O'Shaughnessy A."/>
            <person name="Dike S."/>
            <person name="Dedhia N."/>
            <person name="Preston R."/>
            <person name="Balija V."/>
            <person name="McCombie W.R."/>
            <person name="Chow T."/>
            <person name="Chen H."/>
            <person name="Chung M."/>
            <person name="Chen C."/>
            <person name="Shaw J."/>
            <person name="Wu H."/>
            <person name="Hsiao K."/>
            <person name="Chao Y."/>
            <person name="Chu M."/>
            <person name="Cheng C."/>
            <person name="Hour A."/>
            <person name="Lee P."/>
            <person name="Lin S."/>
            <person name="Lin Y."/>
            <person name="Liou J."/>
            <person name="Liu S."/>
            <person name="Hsing Y."/>
            <person name="Raghuvanshi S."/>
            <person name="Mohanty A."/>
            <person name="Bharti A.K."/>
            <person name="Gaur A."/>
            <person name="Gupta V."/>
            <person name="Kumar D."/>
            <person name="Ravi V."/>
            <person name="Vij S."/>
            <person name="Kapur A."/>
            <person name="Khurana P."/>
            <person name="Khurana P."/>
            <person name="Khurana J.P."/>
            <person name="Tyagi A.K."/>
            <person name="Gaikwad K."/>
            <person name="Singh A."/>
            <person name="Dalal V."/>
            <person name="Srivastava S."/>
            <person name="Dixit A."/>
            <person name="Pal A.K."/>
            <person name="Ghazi I.A."/>
            <person name="Yadav M."/>
            <person name="Pandit A."/>
            <person name="Bhargava A."/>
            <person name="Sureshbabu K."/>
            <person name="Batra K."/>
            <person name="Sharma T.R."/>
            <person name="Mohapatra T."/>
            <person name="Singh N.K."/>
            <person name="Messing J."/>
            <person name="Nelson A.B."/>
            <person name="Fuks G."/>
            <person name="Kavchok S."/>
            <person name="Keizer G."/>
            <person name="Linton E."/>
            <person name="Llaca V."/>
            <person name="Song R."/>
            <person name="Tanyolac B."/>
            <person name="Young S."/>
            <person name="Ho-Il K."/>
            <person name="Hahn J.H."/>
            <person name="Sangsakoo G."/>
            <person name="Vanavichit A."/>
            <person name="de Mattos Luiz.A.T."/>
            <person name="Zimmer P.D."/>
            <person name="Malone G."/>
            <person name="Dellagostin O."/>
            <person name="de Oliveira A.C."/>
            <person name="Bevan M."/>
            <person name="Bancroft I."/>
            <person name="Minx P."/>
            <person name="Cordum H."/>
            <person name="Wilson R."/>
            <person name="Cheng Z."/>
            <person name="Jin W."/>
            <person name="Jiang J."/>
            <person name="Leong S.A."/>
            <person name="Iwama H."/>
            <person name="Gojobori T."/>
            <person name="Itoh T."/>
            <person name="Niimura Y."/>
            <person name="Fujii Y."/>
            <person name="Habara T."/>
            <person name="Sakai H."/>
            <person name="Sato Y."/>
            <person name="Wilson G."/>
            <person name="Kumar K."/>
            <person name="McCouch S."/>
            <person name="Juretic N."/>
            <person name="Hoen D."/>
            <person name="Wright S."/>
            <person name="Bruskiewich R."/>
            <person name="Bureau T."/>
            <person name="Miyao A."/>
            <person name="Hirochika H."/>
            <person name="Nishikawa T."/>
            <person name="Kadowaki K."/>
            <person name="Sugiura M."/>
            <person name="Burr B."/>
            <person name="Sasaki T."/>
        </authorList>
    </citation>
    <scope>NUCLEOTIDE SEQUENCE [LARGE SCALE GENOMIC DNA]</scope>
    <source>
        <strain evidence="3">cv. Nipponbare</strain>
    </source>
</reference>
<accession>Q6L4N1</accession>
<organism evidence="2 3">
    <name type="scientific">Oryza sativa subsp. japonica</name>
    <name type="common">Rice</name>
    <dbReference type="NCBI Taxonomy" id="39947"/>
    <lineage>
        <taxon>Eukaryota</taxon>
        <taxon>Viridiplantae</taxon>
        <taxon>Streptophyta</taxon>
        <taxon>Embryophyta</taxon>
        <taxon>Tracheophyta</taxon>
        <taxon>Spermatophyta</taxon>
        <taxon>Magnoliopsida</taxon>
        <taxon>Liliopsida</taxon>
        <taxon>Poales</taxon>
        <taxon>Poaceae</taxon>
        <taxon>BOP clade</taxon>
        <taxon>Oryzoideae</taxon>
        <taxon>Oryzeae</taxon>
        <taxon>Oryzinae</taxon>
        <taxon>Oryza</taxon>
        <taxon>Oryza sativa</taxon>
    </lineage>
</organism>
<dbReference type="EMBL" id="AC134348">
    <property type="protein sequence ID" value="AAT38089.1"/>
    <property type="molecule type" value="Genomic_DNA"/>
</dbReference>
<protein>
    <submittedName>
        <fullName evidence="2">Uncharacterized protein</fullName>
    </submittedName>
</protein>